<feature type="compositionally biased region" description="Low complexity" evidence="2">
    <location>
        <begin position="239"/>
        <end position="253"/>
    </location>
</feature>
<sequence>METLDGFVAIHPLPGNSLVVAVTFGHGLFKRPKNVLAAASQNPKLKMWNVGHLDRSYDDSVVQQLHMTSADYPPSVPAAEAPFYTARTPSANGHHNSQSYYSAAVSTSGAAEDTSGYQNHPRAFYRANTNQVYSTNEYSSTDGNPESSSSASFIASRAGSYDSSFPQSATSEHVDAYNYMYSHGQGPTGVVTSPHELSSPTTAHHQQHHKKNKISSRQRKSKHPYQGFIPESLTPSAINNSSSNRSKLRSASRTSKNTHHNPPATAEERKSRETHNNVEKQYRNRLNAHFESLLSALPERMQSGEGEDGGDIDAGDRRVSKAEVLEMARRHIKALERECALLEGERDELRDNMERLRWLFGRCEGGASGAEGSSAFLDPSSMP</sequence>
<evidence type="ECO:0000256" key="2">
    <source>
        <dbReference type="SAM" id="MobiDB-lite"/>
    </source>
</evidence>
<feature type="compositionally biased region" description="Basic and acidic residues" evidence="2">
    <location>
        <begin position="266"/>
        <end position="275"/>
    </location>
</feature>
<keyword evidence="5" id="KW-1185">Reference proteome</keyword>
<evidence type="ECO:0000259" key="3">
    <source>
        <dbReference type="PROSITE" id="PS50888"/>
    </source>
</evidence>
<evidence type="ECO:0000313" key="5">
    <source>
        <dbReference type="Proteomes" id="UP001148614"/>
    </source>
</evidence>
<dbReference type="GO" id="GO:0046983">
    <property type="term" value="F:protein dimerization activity"/>
    <property type="evidence" value="ECO:0007669"/>
    <property type="project" value="InterPro"/>
</dbReference>
<reference evidence="4" key="1">
    <citation type="submission" date="2022-07" db="EMBL/GenBank/DDBJ databases">
        <title>Genome Sequence of Xylaria arbuscula.</title>
        <authorList>
            <person name="Buettner E."/>
        </authorList>
    </citation>
    <scope>NUCLEOTIDE SEQUENCE</scope>
    <source>
        <strain evidence="4">VT107</strain>
    </source>
</reference>
<dbReference type="Gene3D" id="4.10.280.10">
    <property type="entry name" value="Helix-loop-helix DNA-binding domain"/>
    <property type="match status" value="1"/>
</dbReference>
<dbReference type="PANTHER" id="PTHR47336">
    <property type="entry name" value="TRANSCRIPTION FACTOR HMS1-RELATED"/>
    <property type="match status" value="1"/>
</dbReference>
<proteinExistence type="predicted"/>
<dbReference type="PANTHER" id="PTHR47336:SF2">
    <property type="entry name" value="TRANSCRIPTION FACTOR HMS1-RELATED"/>
    <property type="match status" value="1"/>
</dbReference>
<dbReference type="Proteomes" id="UP001148614">
    <property type="component" value="Unassembled WGS sequence"/>
</dbReference>
<feature type="domain" description="BHLH" evidence="3">
    <location>
        <begin position="270"/>
        <end position="335"/>
    </location>
</feature>
<protein>
    <recommendedName>
        <fullName evidence="3">BHLH domain-containing protein</fullName>
    </recommendedName>
</protein>
<dbReference type="VEuPathDB" id="FungiDB:F4678DRAFT_75367"/>
<feature type="region of interest" description="Disordered" evidence="2">
    <location>
        <begin position="186"/>
        <end position="275"/>
    </location>
</feature>
<accession>A0A9W8NHZ0</accession>
<evidence type="ECO:0000313" key="4">
    <source>
        <dbReference type="EMBL" id="KAJ3577169.1"/>
    </source>
</evidence>
<dbReference type="InterPro" id="IPR011598">
    <property type="entry name" value="bHLH_dom"/>
</dbReference>
<gene>
    <name evidence="4" type="ORF">NPX13_g3398</name>
</gene>
<organism evidence="4 5">
    <name type="scientific">Xylaria arbuscula</name>
    <dbReference type="NCBI Taxonomy" id="114810"/>
    <lineage>
        <taxon>Eukaryota</taxon>
        <taxon>Fungi</taxon>
        <taxon>Dikarya</taxon>
        <taxon>Ascomycota</taxon>
        <taxon>Pezizomycotina</taxon>
        <taxon>Sordariomycetes</taxon>
        <taxon>Xylariomycetidae</taxon>
        <taxon>Xylariales</taxon>
        <taxon>Xylariaceae</taxon>
        <taxon>Xylaria</taxon>
    </lineage>
</organism>
<comment type="caution">
    <text evidence="4">The sequence shown here is derived from an EMBL/GenBank/DDBJ whole genome shotgun (WGS) entry which is preliminary data.</text>
</comment>
<feature type="compositionally biased region" description="Polar residues" evidence="2">
    <location>
        <begin position="195"/>
        <end position="204"/>
    </location>
</feature>
<dbReference type="InterPro" id="IPR052099">
    <property type="entry name" value="Regulatory_TF_Diverse"/>
</dbReference>
<dbReference type="SMART" id="SM00353">
    <property type="entry name" value="HLH"/>
    <property type="match status" value="1"/>
</dbReference>
<dbReference type="EMBL" id="JANPWZ010000419">
    <property type="protein sequence ID" value="KAJ3577169.1"/>
    <property type="molecule type" value="Genomic_DNA"/>
</dbReference>
<feature type="coiled-coil region" evidence="1">
    <location>
        <begin position="325"/>
        <end position="359"/>
    </location>
</feature>
<name>A0A9W8NHZ0_9PEZI</name>
<feature type="compositionally biased region" description="Basic residues" evidence="2">
    <location>
        <begin position="205"/>
        <end position="223"/>
    </location>
</feature>
<dbReference type="CDD" id="cd11395">
    <property type="entry name" value="bHLHzip_SREBP_like"/>
    <property type="match status" value="1"/>
</dbReference>
<dbReference type="PROSITE" id="PS50888">
    <property type="entry name" value="BHLH"/>
    <property type="match status" value="1"/>
</dbReference>
<dbReference type="Pfam" id="PF00010">
    <property type="entry name" value="HLH"/>
    <property type="match status" value="1"/>
</dbReference>
<keyword evidence="1" id="KW-0175">Coiled coil</keyword>
<dbReference type="InterPro" id="IPR036638">
    <property type="entry name" value="HLH_DNA-bd_sf"/>
</dbReference>
<evidence type="ECO:0000256" key="1">
    <source>
        <dbReference type="SAM" id="Coils"/>
    </source>
</evidence>
<dbReference type="SUPFAM" id="SSF47459">
    <property type="entry name" value="HLH, helix-loop-helix DNA-binding domain"/>
    <property type="match status" value="1"/>
</dbReference>
<dbReference type="AlphaFoldDB" id="A0A9W8NHZ0"/>